<name>A0A8B5YEY7_BACLI</name>
<gene>
    <name evidence="1" type="ORF">CHCC16736_3476</name>
</gene>
<evidence type="ECO:0000313" key="1">
    <source>
        <dbReference type="EMBL" id="TWL28874.1"/>
    </source>
</evidence>
<proteinExistence type="predicted"/>
<evidence type="ECO:0000313" key="2">
    <source>
        <dbReference type="Proteomes" id="UP000435910"/>
    </source>
</evidence>
<sequence>MLLKTKVKYPYKKELKSMSCGKHHGRHENCVCDAVEQIIKEQDAVEETTACSTSCFGNLLSPTVSGKDTIPFLLYDKKGGLFSTFGNVGGFSDDMQCFESIFFRAESLKDCCATLSILRPVDINGDTLSVCHPCDPDFFGLEKTDFCIEVDLTCFCAIQCLSPDLVDRAADKKHNHHHG</sequence>
<organism evidence="1 2">
    <name type="scientific">Bacillus licheniformis</name>
    <dbReference type="NCBI Taxonomy" id="1402"/>
    <lineage>
        <taxon>Bacteria</taxon>
        <taxon>Bacillati</taxon>
        <taxon>Bacillota</taxon>
        <taxon>Bacilli</taxon>
        <taxon>Bacillales</taxon>
        <taxon>Bacillaceae</taxon>
        <taxon>Bacillus</taxon>
    </lineage>
</organism>
<dbReference type="InterPro" id="IPR019593">
    <property type="entry name" value="Spore_coat_protein_Z/Y"/>
</dbReference>
<accession>A0A8B5YEY7</accession>
<reference evidence="1 2" key="1">
    <citation type="submission" date="2019-06" db="EMBL/GenBank/DDBJ databases">
        <title>Genome sequence analysis of &gt;100 Bacillus licheniformis strains suggests intrinsic resistance to this species.</title>
        <authorList>
            <person name="Wels M."/>
            <person name="Siezen R.J."/>
            <person name="Johansen E."/>
            <person name="Stuer-Lauridsen B."/>
            <person name="Bjerre K."/>
            <person name="Nielsen B.K.K."/>
        </authorList>
    </citation>
    <scope>NUCLEOTIDE SEQUENCE [LARGE SCALE GENOMIC DNA]</scope>
    <source>
        <strain evidence="1 2">BAC-16736</strain>
    </source>
</reference>
<dbReference type="Proteomes" id="UP000435910">
    <property type="component" value="Unassembled WGS sequence"/>
</dbReference>
<protein>
    <recommendedName>
        <fullName evidence="3">Spore coat protein</fullName>
    </recommendedName>
</protein>
<evidence type="ECO:0008006" key="3">
    <source>
        <dbReference type="Google" id="ProtNLM"/>
    </source>
</evidence>
<dbReference type="Pfam" id="PF10612">
    <property type="entry name" value="Spore-coat_CotZ"/>
    <property type="match status" value="1"/>
</dbReference>
<comment type="caution">
    <text evidence="1">The sequence shown here is derived from an EMBL/GenBank/DDBJ whole genome shotgun (WGS) entry which is preliminary data.</text>
</comment>
<dbReference type="AlphaFoldDB" id="A0A8B5YEY7"/>
<dbReference type="EMBL" id="NILC01000021">
    <property type="protein sequence ID" value="TWL28874.1"/>
    <property type="molecule type" value="Genomic_DNA"/>
</dbReference>